<dbReference type="Proteomes" id="UP001162992">
    <property type="component" value="Chromosome 9"/>
</dbReference>
<keyword evidence="2" id="KW-1185">Reference proteome</keyword>
<organism evidence="1 2">
    <name type="scientific">Diphasiastrum complanatum</name>
    <name type="common">Issler's clubmoss</name>
    <name type="synonym">Lycopodium complanatum</name>
    <dbReference type="NCBI Taxonomy" id="34168"/>
    <lineage>
        <taxon>Eukaryota</taxon>
        <taxon>Viridiplantae</taxon>
        <taxon>Streptophyta</taxon>
        <taxon>Embryophyta</taxon>
        <taxon>Tracheophyta</taxon>
        <taxon>Lycopodiopsida</taxon>
        <taxon>Lycopodiales</taxon>
        <taxon>Lycopodiaceae</taxon>
        <taxon>Lycopodioideae</taxon>
        <taxon>Diphasiastrum</taxon>
    </lineage>
</organism>
<name>A0ACC2CT98_DIPCM</name>
<protein>
    <submittedName>
        <fullName evidence="1">Uncharacterized protein</fullName>
    </submittedName>
</protein>
<proteinExistence type="predicted"/>
<sequence length="613" mass="69680">MKTAAWLQLCLRTRVMFLLMLRILGYRRLKTYNISAREYVADNLEDLKVKLKDVLREKSDLLNSDKLEEDKVKLGEPGWKERYYAEKFEVYTLEEREELRKDVAFKYTEGLCWVLCYYYQGVCSWQWFYPYHYAPFASDLRQLDSRDMNFSLGKPFKPFDQLMGVLPAASAEALPVNYRCSPISDFYPKDFLVDMNGKRFAWQGVAKLPFIDEKRLLTEIQKVEGTLTEAETRRNSVLSDLLFLSGSHPLAPYIFSFYDHYDNLMGSHRAEAREDINPKASGGTNGFFSLCNGDACPPIFTSPVGGMPTITNNQVLSVIYLLPPIHKHIARPPEGVIMPKKTVTEQDVKLQPLWHEDNGRRNQHYDRSPTGAMPGAMPVQVLGNAARRLVHNSLQQRTGRSGNASPSQYYQNPSNFASSGGRQLVHQSQRAAVISNTGASHYQASSYASYGKHHGSAGPPGYEQGFVSEVGHASRDGNFNIRQARYQNYGESVSMPRYEMIDSGRHYLQSAYPANMYQSSQFNDSVPWPQSGSDSHSLSHVNYQIQQPYYSLVQYPSYVSQPLSPSWVIGRGTDTVQSYMQNEHVIVGNSYYPIPRASHSDRGQGRHQYPTGR</sequence>
<evidence type="ECO:0000313" key="1">
    <source>
        <dbReference type="EMBL" id="KAJ7545265.1"/>
    </source>
</evidence>
<accession>A0ACC2CT98</accession>
<gene>
    <name evidence="1" type="ORF">O6H91_09G113200</name>
</gene>
<dbReference type="EMBL" id="CM055100">
    <property type="protein sequence ID" value="KAJ7545265.1"/>
    <property type="molecule type" value="Genomic_DNA"/>
</dbReference>
<reference evidence="2" key="1">
    <citation type="journal article" date="2024" name="Proc. Natl. Acad. Sci. U.S.A.">
        <title>Extraordinary preservation of gene collinearity over three hundred million years revealed in homosporous lycophytes.</title>
        <authorList>
            <person name="Li C."/>
            <person name="Wickell D."/>
            <person name="Kuo L.Y."/>
            <person name="Chen X."/>
            <person name="Nie B."/>
            <person name="Liao X."/>
            <person name="Peng D."/>
            <person name="Ji J."/>
            <person name="Jenkins J."/>
            <person name="Williams M."/>
            <person name="Shu S."/>
            <person name="Plott C."/>
            <person name="Barry K."/>
            <person name="Rajasekar S."/>
            <person name="Grimwood J."/>
            <person name="Han X."/>
            <person name="Sun S."/>
            <person name="Hou Z."/>
            <person name="He W."/>
            <person name="Dai G."/>
            <person name="Sun C."/>
            <person name="Schmutz J."/>
            <person name="Leebens-Mack J.H."/>
            <person name="Li F.W."/>
            <person name="Wang L."/>
        </authorList>
    </citation>
    <scope>NUCLEOTIDE SEQUENCE [LARGE SCALE GENOMIC DNA]</scope>
    <source>
        <strain evidence="2">cv. PW_Plant_1</strain>
    </source>
</reference>
<comment type="caution">
    <text evidence="1">The sequence shown here is derived from an EMBL/GenBank/DDBJ whole genome shotgun (WGS) entry which is preliminary data.</text>
</comment>
<evidence type="ECO:0000313" key="2">
    <source>
        <dbReference type="Proteomes" id="UP001162992"/>
    </source>
</evidence>